<proteinExistence type="predicted"/>
<dbReference type="Gramene" id="rna635">
    <property type="protein sequence ID" value="RHN77208.1"/>
    <property type="gene ID" value="gene635"/>
</dbReference>
<dbReference type="Proteomes" id="UP000265566">
    <property type="component" value="Chromosome 1"/>
</dbReference>
<organism evidence="2">
    <name type="scientific">Medicago truncatula</name>
    <name type="common">Barrel medic</name>
    <name type="synonym">Medicago tribuloides</name>
    <dbReference type="NCBI Taxonomy" id="3880"/>
    <lineage>
        <taxon>Eukaryota</taxon>
        <taxon>Viridiplantae</taxon>
        <taxon>Streptophyta</taxon>
        <taxon>Embryophyta</taxon>
        <taxon>Tracheophyta</taxon>
        <taxon>Spermatophyta</taxon>
        <taxon>Magnoliopsida</taxon>
        <taxon>eudicotyledons</taxon>
        <taxon>Gunneridae</taxon>
        <taxon>Pentapetalae</taxon>
        <taxon>rosids</taxon>
        <taxon>fabids</taxon>
        <taxon>Fabales</taxon>
        <taxon>Fabaceae</taxon>
        <taxon>Papilionoideae</taxon>
        <taxon>50 kb inversion clade</taxon>
        <taxon>NPAAA clade</taxon>
        <taxon>Hologalegina</taxon>
        <taxon>IRL clade</taxon>
        <taxon>Trifolieae</taxon>
        <taxon>Medicago</taxon>
    </lineage>
</organism>
<feature type="chain" id="PRO_5017428402" evidence="1">
    <location>
        <begin position="16"/>
        <end position="74"/>
    </location>
</feature>
<name>A0A396JLL0_MEDTR</name>
<reference evidence="2" key="1">
    <citation type="journal article" date="2018" name="Nat. Plants">
        <title>Whole-genome landscape of Medicago truncatula symbiotic genes.</title>
        <authorList>
            <person name="Pecrix Y."/>
            <person name="Gamas P."/>
            <person name="Carrere S."/>
        </authorList>
    </citation>
    <scope>NUCLEOTIDE SEQUENCE</scope>
    <source>
        <tissue evidence="2">Leaves</tissue>
    </source>
</reference>
<dbReference type="AlphaFoldDB" id="A0A396JLL0"/>
<keyword evidence="1" id="KW-0732">Signal</keyword>
<protein>
    <submittedName>
        <fullName evidence="2">Uncharacterized protein</fullName>
    </submittedName>
</protein>
<feature type="signal peptide" evidence="1">
    <location>
        <begin position="1"/>
        <end position="15"/>
    </location>
</feature>
<comment type="caution">
    <text evidence="2">The sequence shown here is derived from an EMBL/GenBank/DDBJ whole genome shotgun (WGS) entry which is preliminary data.</text>
</comment>
<evidence type="ECO:0000313" key="2">
    <source>
        <dbReference type="EMBL" id="RHN77208.1"/>
    </source>
</evidence>
<dbReference type="EMBL" id="PSQE01000001">
    <property type="protein sequence ID" value="RHN77208.1"/>
    <property type="molecule type" value="Genomic_DNA"/>
</dbReference>
<accession>A0A396JLL0</accession>
<gene>
    <name evidence="2" type="ORF">MtrunA17_Chr1g0152261</name>
</gene>
<sequence>MKILICFSILLLVFSMNVGNQMTMPEAKQCELYAPHFCRKWLVLICNTFCKFKCKSIHAKGKCFDDESCHCYCC</sequence>
<evidence type="ECO:0000256" key="1">
    <source>
        <dbReference type="SAM" id="SignalP"/>
    </source>
</evidence>